<keyword evidence="11" id="KW-1185">Reference proteome</keyword>
<keyword evidence="8" id="KW-1133">Transmembrane helix</keyword>
<evidence type="ECO:0000256" key="5">
    <source>
        <dbReference type="ARBA" id="ARBA00022723"/>
    </source>
</evidence>
<dbReference type="InterPro" id="IPR006629">
    <property type="entry name" value="LITAF"/>
</dbReference>
<evidence type="ECO:0000256" key="2">
    <source>
        <dbReference type="ARBA" id="ARBA00004481"/>
    </source>
</evidence>
<keyword evidence="8" id="KW-0812">Transmembrane</keyword>
<sequence length="126" mass="14327">MNAALHQSSGSIKYAHHELFYVTTVENNSYRPIEQGSNAVSIDMDLLQVGSEPVGLRCPYCQEDVMTRANYVRGRLTHLVAAVLAIFCWALCCCLVPYAVKRWKNVEHYCPRCHRFLGVYTRSSII</sequence>
<dbReference type="EMBL" id="CAJHNJ030000012">
    <property type="protein sequence ID" value="CAG9110657.1"/>
    <property type="molecule type" value="Genomic_DNA"/>
</dbReference>
<name>A0A8S4E5V5_PLUXY</name>
<dbReference type="PROSITE" id="PS51837">
    <property type="entry name" value="LITAF"/>
    <property type="match status" value="1"/>
</dbReference>
<protein>
    <submittedName>
        <fullName evidence="10">(diamondback moth) hypothetical protein</fullName>
    </submittedName>
</protein>
<feature type="domain" description="LITAF" evidence="9">
    <location>
        <begin position="38"/>
        <end position="122"/>
    </location>
</feature>
<gene>
    <name evidence="10" type="ORF">PLXY2_LOCUS4571</name>
</gene>
<evidence type="ECO:0000256" key="4">
    <source>
        <dbReference type="ARBA" id="ARBA00005975"/>
    </source>
</evidence>
<reference evidence="10" key="1">
    <citation type="submission" date="2020-11" db="EMBL/GenBank/DDBJ databases">
        <authorList>
            <person name="Whiteford S."/>
        </authorList>
    </citation>
    <scope>NUCLEOTIDE SEQUENCE</scope>
</reference>
<dbReference type="PANTHER" id="PTHR23292">
    <property type="entry name" value="LIPOPOLYSACCHARIDE-INDUCED TUMOR NECROSIS FACTOR-ALPHA FACTOR"/>
    <property type="match status" value="1"/>
</dbReference>
<feature type="transmembrane region" description="Helical" evidence="8">
    <location>
        <begin position="76"/>
        <end position="99"/>
    </location>
</feature>
<evidence type="ECO:0000256" key="8">
    <source>
        <dbReference type="SAM" id="Phobius"/>
    </source>
</evidence>
<dbReference type="AlphaFoldDB" id="A0A8S4E5V5"/>
<dbReference type="GO" id="GO:0008270">
    <property type="term" value="F:zinc ion binding"/>
    <property type="evidence" value="ECO:0007669"/>
    <property type="project" value="TreeGrafter"/>
</dbReference>
<evidence type="ECO:0000313" key="10">
    <source>
        <dbReference type="EMBL" id="CAG9110657.1"/>
    </source>
</evidence>
<comment type="caution">
    <text evidence="10">The sequence shown here is derived from an EMBL/GenBank/DDBJ whole genome shotgun (WGS) entry which is preliminary data.</text>
</comment>
<evidence type="ECO:0000256" key="6">
    <source>
        <dbReference type="ARBA" id="ARBA00022833"/>
    </source>
</evidence>
<comment type="similarity">
    <text evidence="4">Belongs to the CDIP1/LITAF family.</text>
</comment>
<dbReference type="GO" id="GO:0031902">
    <property type="term" value="C:late endosome membrane"/>
    <property type="evidence" value="ECO:0007669"/>
    <property type="project" value="UniProtKB-SubCell"/>
</dbReference>
<evidence type="ECO:0000259" key="9">
    <source>
        <dbReference type="PROSITE" id="PS51837"/>
    </source>
</evidence>
<comment type="subcellular location">
    <subcellularLocation>
        <location evidence="2">Endosome membrane</location>
        <topology evidence="2">Peripheral membrane protein</topology>
    </subcellularLocation>
    <subcellularLocation>
        <location evidence="1">Late endosome membrane</location>
    </subcellularLocation>
    <subcellularLocation>
        <location evidence="3">Lysosome membrane</location>
        <topology evidence="3">Peripheral membrane protein</topology>
        <orientation evidence="3">Cytoplasmic side</orientation>
    </subcellularLocation>
</comment>
<dbReference type="GO" id="GO:0005765">
    <property type="term" value="C:lysosomal membrane"/>
    <property type="evidence" value="ECO:0007669"/>
    <property type="project" value="UniProtKB-SubCell"/>
</dbReference>
<dbReference type="Proteomes" id="UP000653454">
    <property type="component" value="Unassembled WGS sequence"/>
</dbReference>
<evidence type="ECO:0000256" key="7">
    <source>
        <dbReference type="ARBA" id="ARBA00023136"/>
    </source>
</evidence>
<proteinExistence type="inferred from homology"/>
<keyword evidence="6" id="KW-0862">Zinc</keyword>
<accession>A0A8S4E5V5</accession>
<organism evidence="10 11">
    <name type="scientific">Plutella xylostella</name>
    <name type="common">Diamondback moth</name>
    <name type="synonym">Plutella maculipennis</name>
    <dbReference type="NCBI Taxonomy" id="51655"/>
    <lineage>
        <taxon>Eukaryota</taxon>
        <taxon>Metazoa</taxon>
        <taxon>Ecdysozoa</taxon>
        <taxon>Arthropoda</taxon>
        <taxon>Hexapoda</taxon>
        <taxon>Insecta</taxon>
        <taxon>Pterygota</taxon>
        <taxon>Neoptera</taxon>
        <taxon>Endopterygota</taxon>
        <taxon>Lepidoptera</taxon>
        <taxon>Glossata</taxon>
        <taxon>Ditrysia</taxon>
        <taxon>Yponomeutoidea</taxon>
        <taxon>Plutellidae</taxon>
        <taxon>Plutella</taxon>
    </lineage>
</organism>
<dbReference type="SMART" id="SM00714">
    <property type="entry name" value="LITAF"/>
    <property type="match status" value="1"/>
</dbReference>
<dbReference type="Pfam" id="PF10601">
    <property type="entry name" value="zf-LITAF-like"/>
    <property type="match status" value="1"/>
</dbReference>
<evidence type="ECO:0000256" key="3">
    <source>
        <dbReference type="ARBA" id="ARBA00004630"/>
    </source>
</evidence>
<evidence type="ECO:0000313" key="11">
    <source>
        <dbReference type="Proteomes" id="UP000653454"/>
    </source>
</evidence>
<dbReference type="InterPro" id="IPR037519">
    <property type="entry name" value="LITAF_fam"/>
</dbReference>
<dbReference type="PANTHER" id="PTHR23292:SF6">
    <property type="entry name" value="FI16602P1-RELATED"/>
    <property type="match status" value="1"/>
</dbReference>
<keyword evidence="7 8" id="KW-0472">Membrane</keyword>
<keyword evidence="5" id="KW-0479">Metal-binding</keyword>
<evidence type="ECO:0000256" key="1">
    <source>
        <dbReference type="ARBA" id="ARBA00004414"/>
    </source>
</evidence>